<name>A0A9R1TE40_9HYME</name>
<protein>
    <submittedName>
        <fullName evidence="3">Omega-conotoxin-like protein 1</fullName>
    </submittedName>
</protein>
<feature type="chain" id="PRO_5040495192" evidence="1">
    <location>
        <begin position="21"/>
        <end position="88"/>
    </location>
</feature>
<evidence type="ECO:0000313" key="2">
    <source>
        <dbReference type="Proteomes" id="UP000694866"/>
    </source>
</evidence>
<dbReference type="KEGG" id="fas:105269127"/>
<reference evidence="3" key="1">
    <citation type="submission" date="2025-08" db="UniProtKB">
        <authorList>
            <consortium name="RefSeq"/>
        </authorList>
    </citation>
    <scope>IDENTIFICATION</scope>
    <source>
        <strain evidence="3">USDA-PBARC FA_bdor</strain>
        <tissue evidence="3">Whole organism</tissue>
    </source>
</reference>
<feature type="signal peptide" evidence="1">
    <location>
        <begin position="1"/>
        <end position="20"/>
    </location>
</feature>
<evidence type="ECO:0000256" key="1">
    <source>
        <dbReference type="SAM" id="SignalP"/>
    </source>
</evidence>
<proteinExistence type="predicted"/>
<sequence length="88" mass="9484">MSKVLLLALIGLMAATLITARSTDKQSECRLGRHGDPCVSASQCCPGLRCHSYAGRCQVIITTEEILAQREKILSKNKNKNKSPAQGA</sequence>
<accession>A0A9R1TE40</accession>
<dbReference type="OrthoDB" id="7921538at2759"/>
<evidence type="ECO:0000313" key="3">
    <source>
        <dbReference type="RefSeq" id="XP_011307446.1"/>
    </source>
</evidence>
<dbReference type="GeneID" id="105269127"/>
<dbReference type="AlphaFoldDB" id="A0A9R1TE40"/>
<keyword evidence="2" id="KW-1185">Reference proteome</keyword>
<keyword evidence="1" id="KW-0732">Signal</keyword>
<dbReference type="RefSeq" id="XP_011307446.1">
    <property type="nucleotide sequence ID" value="XM_011309144.1"/>
</dbReference>
<gene>
    <name evidence="3" type="primary">LOC105269127</name>
</gene>
<dbReference type="Proteomes" id="UP000694866">
    <property type="component" value="Unplaced"/>
</dbReference>
<organism evidence="2 3">
    <name type="scientific">Fopius arisanus</name>
    <dbReference type="NCBI Taxonomy" id="64838"/>
    <lineage>
        <taxon>Eukaryota</taxon>
        <taxon>Metazoa</taxon>
        <taxon>Ecdysozoa</taxon>
        <taxon>Arthropoda</taxon>
        <taxon>Hexapoda</taxon>
        <taxon>Insecta</taxon>
        <taxon>Pterygota</taxon>
        <taxon>Neoptera</taxon>
        <taxon>Endopterygota</taxon>
        <taxon>Hymenoptera</taxon>
        <taxon>Apocrita</taxon>
        <taxon>Ichneumonoidea</taxon>
        <taxon>Braconidae</taxon>
        <taxon>Opiinae</taxon>
        <taxon>Fopius</taxon>
    </lineage>
</organism>